<gene>
    <name evidence="4" type="ORF">FQY83_08855</name>
</gene>
<name>A0A5C5U6Q0_9GAMM</name>
<keyword evidence="3" id="KW-0443">Lipid metabolism</keyword>
<evidence type="ECO:0000313" key="5">
    <source>
        <dbReference type="Proteomes" id="UP000319980"/>
    </source>
</evidence>
<keyword evidence="2" id="KW-0442">Lipid degradation</keyword>
<keyword evidence="5" id="KW-1185">Reference proteome</keyword>
<evidence type="ECO:0000256" key="3">
    <source>
        <dbReference type="ARBA" id="ARBA00023098"/>
    </source>
</evidence>
<reference evidence="4 5" key="1">
    <citation type="journal article" date="2008" name="Int. J. Syst. Evol. Microbiol.">
        <title>Luteimonas marina sp. nov., isolated from seawater.</title>
        <authorList>
            <person name="Baik K.S."/>
            <person name="Park S.C."/>
            <person name="Kim M.S."/>
            <person name="Kim E.M."/>
            <person name="Park C."/>
            <person name="Chun J."/>
            <person name="Seong C.N."/>
        </authorList>
    </citation>
    <scope>NUCLEOTIDE SEQUENCE [LARGE SCALE GENOMIC DNA]</scope>
    <source>
        <strain evidence="4 5">FR1330</strain>
    </source>
</reference>
<evidence type="ECO:0008006" key="6">
    <source>
        <dbReference type="Google" id="ProtNLM"/>
    </source>
</evidence>
<organism evidence="4 5">
    <name type="scientific">Luteimonas marina</name>
    <dbReference type="NCBI Taxonomy" id="488485"/>
    <lineage>
        <taxon>Bacteria</taxon>
        <taxon>Pseudomonadati</taxon>
        <taxon>Pseudomonadota</taxon>
        <taxon>Gammaproteobacteria</taxon>
        <taxon>Lysobacterales</taxon>
        <taxon>Lysobacteraceae</taxon>
        <taxon>Luteimonas</taxon>
    </lineage>
</organism>
<sequence length="501" mass="53663">MTMPGLWMTGGVLRRFILRQLSRKQGLCTILPSSLRSSGTARPRGISMPLNARIDAPLVRTPRTRTVTVTTIAAAIALWIGSAAASEPILPPPDGEHAVGVARAEFVDPSRRLDAGDPASGPRRLPAIVWYPADGRSAAEGSAYIEGEAATVTLPAIARNFGYAPEDLQAMASLRMDVQPDAPAARYPQGFPVVVFSHGFFLYPEQNSALASRLASHGYIVVSIAHPGDAADQRLEDGRVVATLLASEGDDPRLAKALSTLAAGTDLAASREALPFYADALAATRIGRSFAQWRDDTLAVARAIANGGEPPALRDALAAADRNRLAFAGMSFGGATSATSCRLVDACRAAVNLDGQNFDPDLYDGPVERPLLLMLSDWPRYGLLEGQPREADFSPNDLAYESWDAAGEDRDVLRVRLQGIRHMGFTDLVALLDGPKREDRVGVIDGDEALTAIGDLVLAFLDAQVRDGDAADIDGVIARHPALVRHVPERLRKWADEDRSR</sequence>
<dbReference type="PANTHER" id="PTHR10272:SF0">
    <property type="entry name" value="PLATELET-ACTIVATING FACTOR ACETYLHYDROLASE"/>
    <property type="match status" value="1"/>
</dbReference>
<dbReference type="GO" id="GO:0016042">
    <property type="term" value="P:lipid catabolic process"/>
    <property type="evidence" value="ECO:0007669"/>
    <property type="project" value="UniProtKB-KW"/>
</dbReference>
<dbReference type="SUPFAM" id="SSF53474">
    <property type="entry name" value="alpha/beta-Hydrolases"/>
    <property type="match status" value="1"/>
</dbReference>
<protein>
    <recommendedName>
        <fullName evidence="6">Dienelactone hydrolase</fullName>
    </recommendedName>
</protein>
<accession>A0A5C5U6Q0</accession>
<evidence type="ECO:0000256" key="1">
    <source>
        <dbReference type="ARBA" id="ARBA00022801"/>
    </source>
</evidence>
<keyword evidence="1" id="KW-0378">Hydrolase</keyword>
<comment type="caution">
    <text evidence="4">The sequence shown here is derived from an EMBL/GenBank/DDBJ whole genome shotgun (WGS) entry which is preliminary data.</text>
</comment>
<evidence type="ECO:0000256" key="2">
    <source>
        <dbReference type="ARBA" id="ARBA00022963"/>
    </source>
</evidence>
<dbReference type="Pfam" id="PF03403">
    <property type="entry name" value="PAF-AH_p_II"/>
    <property type="match status" value="1"/>
</dbReference>
<dbReference type="GO" id="GO:0003847">
    <property type="term" value="F:1-alkyl-2-acetylglycerophosphocholine esterase activity"/>
    <property type="evidence" value="ECO:0007669"/>
    <property type="project" value="TreeGrafter"/>
</dbReference>
<dbReference type="Gene3D" id="3.40.50.1820">
    <property type="entry name" value="alpha/beta hydrolase"/>
    <property type="match status" value="1"/>
</dbReference>
<dbReference type="PANTHER" id="PTHR10272">
    <property type="entry name" value="PLATELET-ACTIVATING FACTOR ACETYLHYDROLASE"/>
    <property type="match status" value="1"/>
</dbReference>
<dbReference type="Proteomes" id="UP000319980">
    <property type="component" value="Unassembled WGS sequence"/>
</dbReference>
<dbReference type="InterPro" id="IPR029058">
    <property type="entry name" value="AB_hydrolase_fold"/>
</dbReference>
<dbReference type="AlphaFoldDB" id="A0A5C5U6Q0"/>
<proteinExistence type="predicted"/>
<evidence type="ECO:0000313" key="4">
    <source>
        <dbReference type="EMBL" id="TWT21439.1"/>
    </source>
</evidence>
<dbReference type="EMBL" id="VOHK01000003">
    <property type="protein sequence ID" value="TWT21439.1"/>
    <property type="molecule type" value="Genomic_DNA"/>
</dbReference>